<keyword evidence="2" id="KW-1185">Reference proteome</keyword>
<accession>A0A6I5RMF4</accession>
<dbReference type="EMBL" id="JAAHBT010000048">
    <property type="protein sequence ID" value="NES09294.1"/>
    <property type="molecule type" value="Genomic_DNA"/>
</dbReference>
<organism evidence="1 2">
    <name type="scientific">Pseudomonas laurentiana</name>
    <dbReference type="NCBI Taxonomy" id="2364649"/>
    <lineage>
        <taxon>Bacteria</taxon>
        <taxon>Pseudomonadati</taxon>
        <taxon>Pseudomonadota</taxon>
        <taxon>Gammaproteobacteria</taxon>
        <taxon>Pseudomonadales</taxon>
        <taxon>Pseudomonadaceae</taxon>
        <taxon>Pseudomonas</taxon>
    </lineage>
</organism>
<dbReference type="AlphaFoldDB" id="A0A6I5RMF4"/>
<dbReference type="GO" id="GO:0051536">
    <property type="term" value="F:iron-sulfur cluster binding"/>
    <property type="evidence" value="ECO:0007669"/>
    <property type="project" value="InterPro"/>
</dbReference>
<dbReference type="GO" id="GO:0030430">
    <property type="term" value="C:host cell cytoplasm"/>
    <property type="evidence" value="ECO:0007669"/>
    <property type="project" value="InterPro"/>
</dbReference>
<reference evidence="1 2" key="1">
    <citation type="submission" date="2020-02" db="EMBL/GenBank/DDBJ databases">
        <title>Broccoli isolated Pseudomonas sp.</title>
        <authorList>
            <person name="Fujikawa T."/>
            <person name="Sawada H."/>
        </authorList>
    </citation>
    <scope>NUCLEOTIDE SEQUENCE [LARGE SCALE GENOMIC DNA]</scope>
    <source>
        <strain evidence="1 2">JCM 32154</strain>
    </source>
</reference>
<dbReference type="Pfam" id="PF05100">
    <property type="entry name" value="Phage_tail_L"/>
    <property type="match status" value="1"/>
</dbReference>
<dbReference type="RefSeq" id="WP_163933422.1">
    <property type="nucleotide sequence ID" value="NZ_BMQU01000046.1"/>
</dbReference>
<sequence length="235" mass="26434">MTPAIIATDMQRLEQDAIVVMFEMDATQYGGEVMRFAPSLVDGQPIMFGGQQYLPFPITAEGFEWNGKGTLPRPTLTAAAMDVAFLSLVISAQDLVGAPVRRLRTYRKHLDDGTDPDPEALFPVDYYVIERKTSQNRRQIQFELSVQMDQEGRMIPARQVLRDSCTHRYRWWDGTQYRYEGVTCPYAGSGEWAESGSVAAGGGDRCGKRLSDCKLRFGQYGELPFYGFPGVGRYK</sequence>
<comment type="caution">
    <text evidence="1">The sequence shown here is derived from an EMBL/GenBank/DDBJ whole genome shotgun (WGS) entry which is preliminary data.</text>
</comment>
<name>A0A6I5RMF4_9PSED</name>
<evidence type="ECO:0000313" key="2">
    <source>
        <dbReference type="Proteomes" id="UP000471751"/>
    </source>
</evidence>
<dbReference type="InterPro" id="IPR006487">
    <property type="entry name" value="Phage_lambda_L"/>
</dbReference>
<dbReference type="GO" id="GO:0046718">
    <property type="term" value="P:symbiont entry into host cell"/>
    <property type="evidence" value="ECO:0007669"/>
    <property type="project" value="InterPro"/>
</dbReference>
<dbReference type="NCBIfam" id="TIGR01600">
    <property type="entry name" value="phage_tail_L"/>
    <property type="match status" value="1"/>
</dbReference>
<evidence type="ECO:0000313" key="1">
    <source>
        <dbReference type="EMBL" id="NES09294.1"/>
    </source>
</evidence>
<proteinExistence type="predicted"/>
<gene>
    <name evidence="1" type="ORF">G3O07_05445</name>
</gene>
<dbReference type="Proteomes" id="UP000471751">
    <property type="component" value="Unassembled WGS sequence"/>
</dbReference>
<protein>
    <submittedName>
        <fullName evidence="1">Phage minor tail protein L</fullName>
    </submittedName>
</protein>